<evidence type="ECO:0000256" key="3">
    <source>
        <dbReference type="ARBA" id="ARBA00022483"/>
    </source>
</evidence>
<dbReference type="Pfam" id="PF15469">
    <property type="entry name" value="Sec5"/>
    <property type="match status" value="1"/>
</dbReference>
<dbReference type="EMBL" id="KV454429">
    <property type="protein sequence ID" value="ODQ80483.1"/>
    <property type="molecule type" value="Genomic_DNA"/>
</dbReference>
<dbReference type="GO" id="GO:0000145">
    <property type="term" value="C:exocyst"/>
    <property type="evidence" value="ECO:0007669"/>
    <property type="project" value="UniProtKB-UniRule"/>
</dbReference>
<protein>
    <recommendedName>
        <fullName evidence="4">Exocyst complex component SEC5</fullName>
    </recommendedName>
</protein>
<dbReference type="PANTHER" id="PTHR13043">
    <property type="entry name" value="EXOCYST COMPLEX COMPONENT SEC5"/>
    <property type="match status" value="1"/>
</dbReference>
<accession>A0A1E3QS04</accession>
<dbReference type="OrthoDB" id="26242at2759"/>
<dbReference type="GO" id="GO:0006887">
    <property type="term" value="P:exocytosis"/>
    <property type="evidence" value="ECO:0007669"/>
    <property type="project" value="UniProtKB-KW"/>
</dbReference>
<evidence type="ECO:0000256" key="2">
    <source>
        <dbReference type="ARBA" id="ARBA00022448"/>
    </source>
</evidence>
<dbReference type="PANTHER" id="PTHR13043:SF1">
    <property type="entry name" value="EXOCYST COMPLEX COMPONENT 2"/>
    <property type="match status" value="1"/>
</dbReference>
<sequence>MLTGADDSDQQLLDFYGLKLLEPQSLADVISNDITSDTFPDTKTASPFTPEDADASYNLLISLMSDRNITPDQRENLDRDPLDGILLAKKLSQLRLPNSPALSPAAKGFNPILFLTTIHQADSLTQLNQSLKFLEQNIEGQAKQLQGLIDAKYLHFVSSKNAINQILDDFHFAEVPIVTKFNYETADARRTRPRFNMASLEENVKLLNYNAALSLKPVIDNRAKVSKMAMLMRFIEIHKFFFNLPSQLAKHIAAKSHDALIYDYRKCQKKKEEYMQKVDGEVRQNDQLSQAEGLQALTKVWLEVDAIIGRYKAKLHEELLDFLKNMEETRLGSAQSRFSTLINRFLDLGLDENPVRYLVDTQMVSITDSIAQNFEKLVAKFHASIEKLDLQNLKAVTIAYVAKNFAMGIPSRDVMSDSDELDAPAVIDSWNSLLAITSYLTNQLVPEMTRLLFNIKFLKENYKRGQNDNGWSQEETRLSLSESDMSTINGSIEKLVALICDKVKAVFYLSHDPKAEKGTVLAYGFMPKHTNSVSCLVYLTQVSAVIAEFLSKIASFGMTPRAVETLRDTNVAVNLRILEAICIAWIQDASVLGSLETFDLLYPQSAQDDATTSLPLIVLHYHDFVLTSLRNMIYWKGVGTYDIKIVTPPSKKIIVAISNQLEISLRKSLESIMTKMVQLESSDGHIGAAANMKHIYKVIMINNLERLRVVIYPTVVQQYDELFKESLSASYLKVYTLLEKFQVALFDNYIEKEKATVKEIVCTKIHLAFATSSESTAVSNYIYATLSHFTKITTSIENVSSREFHKILVALQEYFLRLVMEQTRDAKNRATAYSFRQIQIDLAFFTAVFYKGSSRLNPTCAEIVDKTLVSMKDRVEDSAALSRLLESVDEVVPRAIRESDIEFSCFKL</sequence>
<keyword evidence="8" id="KW-1185">Reference proteome</keyword>
<dbReference type="GO" id="GO:0006893">
    <property type="term" value="P:Golgi to plasma membrane transport"/>
    <property type="evidence" value="ECO:0007669"/>
    <property type="project" value="UniProtKB-UniRule"/>
</dbReference>
<dbReference type="AlphaFoldDB" id="A0A1E3QS04"/>
<feature type="domain" description="Exocyst complex component EXOC2/Sec5 N-terminal" evidence="6">
    <location>
        <begin position="79"/>
        <end position="906"/>
    </location>
</feature>
<keyword evidence="3 4" id="KW-0268">Exocytosis</keyword>
<evidence type="ECO:0000313" key="7">
    <source>
        <dbReference type="EMBL" id="ODQ80483.1"/>
    </source>
</evidence>
<dbReference type="Proteomes" id="UP000094336">
    <property type="component" value="Unassembled WGS sequence"/>
</dbReference>
<reference evidence="8" key="1">
    <citation type="submission" date="2016-05" db="EMBL/GenBank/DDBJ databases">
        <title>Comparative genomics of biotechnologically important yeasts.</title>
        <authorList>
            <consortium name="DOE Joint Genome Institute"/>
            <person name="Riley R."/>
            <person name="Haridas S."/>
            <person name="Wolfe K.H."/>
            <person name="Lopes M.R."/>
            <person name="Hittinger C.T."/>
            <person name="Goker M."/>
            <person name="Salamov A."/>
            <person name="Wisecaver J."/>
            <person name="Long T.M."/>
            <person name="Aerts A.L."/>
            <person name="Barry K."/>
            <person name="Choi C."/>
            <person name="Clum A."/>
            <person name="Coughlan A.Y."/>
            <person name="Deshpande S."/>
            <person name="Douglass A.P."/>
            <person name="Hanson S.J."/>
            <person name="Klenk H.-P."/>
            <person name="Labutti K."/>
            <person name="Lapidus A."/>
            <person name="Lindquist E."/>
            <person name="Lipzen A."/>
            <person name="Meier-Kolthoff J.P."/>
            <person name="Ohm R.A."/>
            <person name="Otillar R.P."/>
            <person name="Pangilinan J."/>
            <person name="Peng Y."/>
            <person name="Rokas A."/>
            <person name="Rosa C.A."/>
            <person name="Scheuner C."/>
            <person name="Sibirny A.A."/>
            <person name="Slot J.C."/>
            <person name="Stielow J.B."/>
            <person name="Sun H."/>
            <person name="Kurtzman C.P."/>
            <person name="Blackwell M."/>
            <person name="Grigoriev I.V."/>
            <person name="Jeffries T.W."/>
        </authorList>
    </citation>
    <scope>NUCLEOTIDE SEQUENCE [LARGE SCALE GENOMIC DNA]</scope>
    <source>
        <strain evidence="8">NRRL Y-12698</strain>
    </source>
</reference>
<keyword evidence="2 4" id="KW-0813">Transport</keyword>
<evidence type="ECO:0000256" key="4">
    <source>
        <dbReference type="RuleBase" id="RU365069"/>
    </source>
</evidence>
<keyword evidence="4" id="KW-0653">Protein transport</keyword>
<gene>
    <name evidence="7" type="ORF">BABINDRAFT_160762</name>
</gene>
<evidence type="ECO:0000259" key="6">
    <source>
        <dbReference type="Pfam" id="PF15469"/>
    </source>
</evidence>
<evidence type="ECO:0000313" key="8">
    <source>
        <dbReference type="Proteomes" id="UP000094336"/>
    </source>
</evidence>
<proteinExistence type="inferred from homology"/>
<keyword evidence="5" id="KW-0175">Coiled coil</keyword>
<name>A0A1E3QS04_9ASCO</name>
<evidence type="ECO:0000256" key="5">
    <source>
        <dbReference type="SAM" id="Coils"/>
    </source>
</evidence>
<dbReference type="GeneID" id="30146285"/>
<organism evidence="7 8">
    <name type="scientific">Babjeviella inositovora NRRL Y-12698</name>
    <dbReference type="NCBI Taxonomy" id="984486"/>
    <lineage>
        <taxon>Eukaryota</taxon>
        <taxon>Fungi</taxon>
        <taxon>Dikarya</taxon>
        <taxon>Ascomycota</taxon>
        <taxon>Saccharomycotina</taxon>
        <taxon>Pichiomycetes</taxon>
        <taxon>Serinales incertae sedis</taxon>
        <taxon>Babjeviella</taxon>
    </lineage>
</organism>
<comment type="subunit">
    <text evidence="4">Component of the exocyst complex.</text>
</comment>
<comment type="similarity">
    <text evidence="1 4">Belongs to the SEC5 family.</text>
</comment>
<dbReference type="STRING" id="984486.A0A1E3QS04"/>
<dbReference type="InterPro" id="IPR029175">
    <property type="entry name" value="EXOC2/Sec5"/>
</dbReference>
<dbReference type="RefSeq" id="XP_018985811.1">
    <property type="nucleotide sequence ID" value="XM_019128432.1"/>
</dbReference>
<evidence type="ECO:0000256" key="1">
    <source>
        <dbReference type="ARBA" id="ARBA00010578"/>
    </source>
</evidence>
<dbReference type="GO" id="GO:0015031">
    <property type="term" value="P:protein transport"/>
    <property type="evidence" value="ECO:0007669"/>
    <property type="project" value="UniProtKB-KW"/>
</dbReference>
<dbReference type="InterPro" id="IPR039481">
    <property type="entry name" value="EXOC2/Sec5_N_dom"/>
</dbReference>
<comment type="function">
    <text evidence="4">Component of the exocyst complex involved in the docking of exocytic vesicles with fusion sites on the plasma membrane.</text>
</comment>
<feature type="coiled-coil region" evidence="5">
    <location>
        <begin position="124"/>
        <end position="151"/>
    </location>
</feature>